<keyword evidence="2" id="KW-0472">Membrane</keyword>
<keyword evidence="2" id="KW-1133">Transmembrane helix</keyword>
<name>A0ABV5V205_9MICO</name>
<dbReference type="InterPro" id="IPR000572">
    <property type="entry name" value="OxRdtase_Mopterin-bd_dom"/>
</dbReference>
<feature type="transmembrane region" description="Helical" evidence="2">
    <location>
        <begin position="130"/>
        <end position="152"/>
    </location>
</feature>
<dbReference type="InterPro" id="IPR036374">
    <property type="entry name" value="OxRdtase_Mopterin-bd_sf"/>
</dbReference>
<evidence type="ECO:0000256" key="1">
    <source>
        <dbReference type="SAM" id="MobiDB-lite"/>
    </source>
</evidence>
<feature type="transmembrane region" description="Helical" evidence="2">
    <location>
        <begin position="167"/>
        <end position="188"/>
    </location>
</feature>
<dbReference type="PANTHER" id="PTHR19372:SF7">
    <property type="entry name" value="SULFITE OXIDASE, MITOCHONDRIAL"/>
    <property type="match status" value="1"/>
</dbReference>
<evidence type="ECO:0000256" key="2">
    <source>
        <dbReference type="SAM" id="Phobius"/>
    </source>
</evidence>
<proteinExistence type="predicted"/>
<dbReference type="SUPFAM" id="SSF56524">
    <property type="entry name" value="Oxidoreductase molybdopterin-binding domain"/>
    <property type="match status" value="1"/>
</dbReference>
<feature type="transmembrane region" description="Helical" evidence="2">
    <location>
        <begin position="73"/>
        <end position="93"/>
    </location>
</feature>
<dbReference type="SUPFAM" id="SSF81296">
    <property type="entry name" value="E set domains"/>
    <property type="match status" value="1"/>
</dbReference>
<keyword evidence="5" id="KW-1185">Reference proteome</keyword>
<feature type="domain" description="Oxidoreductase molybdopterin-binding" evidence="3">
    <location>
        <begin position="241"/>
        <end position="394"/>
    </location>
</feature>
<dbReference type="Proteomes" id="UP001589613">
    <property type="component" value="Unassembled WGS sequence"/>
</dbReference>
<evidence type="ECO:0000259" key="3">
    <source>
        <dbReference type="Pfam" id="PF00174"/>
    </source>
</evidence>
<evidence type="ECO:0000313" key="4">
    <source>
        <dbReference type="EMBL" id="MFB9731843.1"/>
    </source>
</evidence>
<sequence length="519" mass="53748">MSVQEQGRAALVGVAAGAATLGVAELGAGVAVRLLGATGTPSPLLAVAGAFVDRTPAWLKDWAVATFGTADKIALGVGMGLVLVVVTALVGVLGRTSRALAVGLFLLVGALGLGAVLSRPGAMPADLWPTLAGLAVGTAVLVAGLGGLGTILEEPGQTGPVAGRRQVVLAAGGVGVLGVLGIVAGQALTRTGRAAGAAVRALGLPVPVRRVQIPAAALASVEGQSPFVTPTEEFYRIDTALWVPRVDPATWTLRVTGLVEQEVEIDWAELLEQDHVEAIVTLTCVSNTVGGPLVGNTVWTGWPVRELLARAGVLPEADMVLSRSADGWTAGTPIEALTDDRDALIAVAMDGEPLPPEHGYPVRLVVPGLYGYVSATKWVTELKVTRFDADEGYWTPRGWAERGPVKTASRIDVPRSEARVRAGEVVVAGVAWAQQRGVDAVEVRVDDGPWQQAELAAEPSIDAWRLWSWTWPDAATGRHQLTVRATDGTGETQTDTPAAPAPDGASGWHAVEVTVVEDD</sequence>
<protein>
    <submittedName>
        <fullName evidence="4">Molybdopterin-dependent oxidoreductase</fullName>
    </submittedName>
</protein>
<dbReference type="RefSeq" id="WP_141338213.1">
    <property type="nucleotide sequence ID" value="NZ_JBHMAX010000014.1"/>
</dbReference>
<organism evidence="4 5">
    <name type="scientific">Ornithinimicrobium kibberense</name>
    <dbReference type="NCBI Taxonomy" id="282060"/>
    <lineage>
        <taxon>Bacteria</taxon>
        <taxon>Bacillati</taxon>
        <taxon>Actinomycetota</taxon>
        <taxon>Actinomycetes</taxon>
        <taxon>Micrococcales</taxon>
        <taxon>Ornithinimicrobiaceae</taxon>
        <taxon>Ornithinimicrobium</taxon>
    </lineage>
</organism>
<gene>
    <name evidence="4" type="ORF">ACFFN0_07295</name>
</gene>
<dbReference type="Pfam" id="PF00174">
    <property type="entry name" value="Oxidored_molyb"/>
    <property type="match status" value="1"/>
</dbReference>
<comment type="caution">
    <text evidence="4">The sequence shown here is derived from an EMBL/GenBank/DDBJ whole genome shotgun (WGS) entry which is preliminary data.</text>
</comment>
<accession>A0ABV5V205</accession>
<dbReference type="Gene3D" id="3.90.420.10">
    <property type="entry name" value="Oxidoreductase, molybdopterin-binding domain"/>
    <property type="match status" value="1"/>
</dbReference>
<feature type="region of interest" description="Disordered" evidence="1">
    <location>
        <begin position="487"/>
        <end position="507"/>
    </location>
</feature>
<dbReference type="InterPro" id="IPR014756">
    <property type="entry name" value="Ig_E-set"/>
</dbReference>
<dbReference type="PANTHER" id="PTHR19372">
    <property type="entry name" value="SULFITE REDUCTASE"/>
    <property type="match status" value="1"/>
</dbReference>
<dbReference type="Gene3D" id="2.60.40.650">
    <property type="match status" value="1"/>
</dbReference>
<evidence type="ECO:0000313" key="5">
    <source>
        <dbReference type="Proteomes" id="UP001589613"/>
    </source>
</evidence>
<feature type="transmembrane region" description="Helical" evidence="2">
    <location>
        <begin position="99"/>
        <end position="118"/>
    </location>
</feature>
<reference evidence="4 5" key="1">
    <citation type="submission" date="2024-09" db="EMBL/GenBank/DDBJ databases">
        <authorList>
            <person name="Sun Q."/>
            <person name="Mori K."/>
        </authorList>
    </citation>
    <scope>NUCLEOTIDE SEQUENCE [LARGE SCALE GENOMIC DNA]</scope>
    <source>
        <strain evidence="4 5">JCM 12763</strain>
    </source>
</reference>
<dbReference type="EMBL" id="JBHMAX010000014">
    <property type="protein sequence ID" value="MFB9731843.1"/>
    <property type="molecule type" value="Genomic_DNA"/>
</dbReference>
<keyword evidence="2" id="KW-0812">Transmembrane</keyword>